<protein>
    <submittedName>
        <fullName evidence="4">Transferase</fullName>
    </submittedName>
</protein>
<proteinExistence type="inferred from homology"/>
<dbReference type="InterPro" id="IPR001451">
    <property type="entry name" value="Hexapep"/>
</dbReference>
<keyword evidence="2 4" id="KW-0808">Transferase</keyword>
<dbReference type="SUPFAM" id="SSF51161">
    <property type="entry name" value="Trimeric LpxA-like enzymes"/>
    <property type="match status" value="1"/>
</dbReference>
<dbReference type="KEGG" id="apre:CNX65_18430"/>
<dbReference type="InterPro" id="IPR011004">
    <property type="entry name" value="Trimer_LpxA-like_sf"/>
</dbReference>
<dbReference type="Proteomes" id="UP000218505">
    <property type="component" value="Chromosome"/>
</dbReference>
<dbReference type="PROSITE" id="PS00101">
    <property type="entry name" value="HEXAPEP_TRANSFERASES"/>
    <property type="match status" value="1"/>
</dbReference>
<evidence type="ECO:0000313" key="4">
    <source>
        <dbReference type="EMBL" id="ATE55018.1"/>
    </source>
</evidence>
<organism evidence="4 5">
    <name type="scientific">Actinosynnema pretiosum</name>
    <dbReference type="NCBI Taxonomy" id="42197"/>
    <lineage>
        <taxon>Bacteria</taxon>
        <taxon>Bacillati</taxon>
        <taxon>Actinomycetota</taxon>
        <taxon>Actinomycetes</taxon>
        <taxon>Pseudonocardiales</taxon>
        <taxon>Pseudonocardiaceae</taxon>
        <taxon>Actinosynnema</taxon>
    </lineage>
</organism>
<keyword evidence="3" id="KW-0677">Repeat</keyword>
<reference evidence="4" key="1">
    <citation type="submission" date="2017-09" db="EMBL/GenBank/DDBJ databases">
        <title>Complete Genome Sequence of ansamitocin-producing Bacterium Actinosynnema pretiosum X47.</title>
        <authorList>
            <person name="Cao G."/>
            <person name="Zong G."/>
            <person name="Zhong C."/>
            <person name="Fu J."/>
        </authorList>
    </citation>
    <scope>NUCLEOTIDE SEQUENCE [LARGE SCALE GENOMIC DNA]</scope>
    <source>
        <strain evidence="4">X47</strain>
    </source>
</reference>
<dbReference type="PANTHER" id="PTHR23416:SF23">
    <property type="entry name" value="ACETYLTRANSFERASE C18B11.09C-RELATED"/>
    <property type="match status" value="1"/>
</dbReference>
<dbReference type="InterPro" id="IPR018357">
    <property type="entry name" value="Hexapep_transf_CS"/>
</dbReference>
<dbReference type="PANTHER" id="PTHR23416">
    <property type="entry name" value="SIALIC ACID SYNTHASE-RELATED"/>
    <property type="match status" value="1"/>
</dbReference>
<comment type="similarity">
    <text evidence="1">Belongs to the transferase hexapeptide repeat family.</text>
</comment>
<dbReference type="GO" id="GO:0005829">
    <property type="term" value="C:cytosol"/>
    <property type="evidence" value="ECO:0007669"/>
    <property type="project" value="TreeGrafter"/>
</dbReference>
<name>A0A290Z7N4_9PSEU</name>
<sequence>MSSLPRARTHVHGPEFARAAERIFAVTDLTSRLNSLPYNSTEERAALHAAIFGRPLPESVRILPPFHTDCGLGTEFGEDVFVNHGCTFYDRGGLRIGGGVMLGPRVTLITSDHPVPPEDRRAFTEEAPVVLEDGVWLGVGVVVLPGVTIGRDSVVGAGAVVTKDVPAGALVTGGAATVRRRW</sequence>
<gene>
    <name evidence="4" type="ORF">CNX65_18430</name>
</gene>
<dbReference type="Pfam" id="PF00132">
    <property type="entry name" value="Hexapep"/>
    <property type="match status" value="1"/>
</dbReference>
<dbReference type="RefSeq" id="WP_096494720.1">
    <property type="nucleotide sequence ID" value="NZ_CP023445.1"/>
</dbReference>
<evidence type="ECO:0000313" key="5">
    <source>
        <dbReference type="Proteomes" id="UP000218505"/>
    </source>
</evidence>
<evidence type="ECO:0000256" key="2">
    <source>
        <dbReference type="ARBA" id="ARBA00022679"/>
    </source>
</evidence>
<dbReference type="EMBL" id="CP023445">
    <property type="protein sequence ID" value="ATE55018.1"/>
    <property type="molecule type" value="Genomic_DNA"/>
</dbReference>
<dbReference type="InterPro" id="IPR051159">
    <property type="entry name" value="Hexapeptide_acetyltransf"/>
</dbReference>
<dbReference type="GO" id="GO:0008374">
    <property type="term" value="F:O-acyltransferase activity"/>
    <property type="evidence" value="ECO:0007669"/>
    <property type="project" value="TreeGrafter"/>
</dbReference>
<keyword evidence="5" id="KW-1185">Reference proteome</keyword>
<dbReference type="AlphaFoldDB" id="A0A290Z7N4"/>
<accession>A0A290Z7N4</accession>
<evidence type="ECO:0000256" key="3">
    <source>
        <dbReference type="ARBA" id="ARBA00022737"/>
    </source>
</evidence>
<evidence type="ECO:0000256" key="1">
    <source>
        <dbReference type="ARBA" id="ARBA00007274"/>
    </source>
</evidence>
<dbReference type="Gene3D" id="2.160.10.10">
    <property type="entry name" value="Hexapeptide repeat proteins"/>
    <property type="match status" value="1"/>
</dbReference>